<dbReference type="GO" id="GO:0003746">
    <property type="term" value="F:translation elongation factor activity"/>
    <property type="evidence" value="ECO:0007669"/>
    <property type="project" value="UniProtKB-KW"/>
</dbReference>
<dbReference type="Pfam" id="PF02357">
    <property type="entry name" value="NusG"/>
    <property type="match status" value="1"/>
</dbReference>
<comment type="caution">
    <text evidence="5">The sequence shown here is derived from an EMBL/GenBank/DDBJ whole genome shotgun (WGS) entry which is preliminary data.</text>
</comment>
<evidence type="ECO:0000256" key="2">
    <source>
        <dbReference type="ARBA" id="ARBA00023015"/>
    </source>
</evidence>
<feature type="domain" description="NusG-like N-terminal" evidence="4">
    <location>
        <begin position="8"/>
        <end position="99"/>
    </location>
</feature>
<dbReference type="SUPFAM" id="SSF50104">
    <property type="entry name" value="Translation proteins SH3-like domain"/>
    <property type="match status" value="1"/>
</dbReference>
<dbReference type="OrthoDB" id="9796143at2"/>
<keyword evidence="3" id="KW-0804">Transcription</keyword>
<dbReference type="PANTHER" id="PTHR30265">
    <property type="entry name" value="RHO-INTERACTING TRANSCRIPTION TERMINATION FACTOR NUSG"/>
    <property type="match status" value="1"/>
</dbReference>
<dbReference type="InterPro" id="IPR006645">
    <property type="entry name" value="NGN-like_dom"/>
</dbReference>
<evidence type="ECO:0000313" key="6">
    <source>
        <dbReference type="Proteomes" id="UP000316778"/>
    </source>
</evidence>
<evidence type="ECO:0000256" key="1">
    <source>
        <dbReference type="ARBA" id="ARBA00022814"/>
    </source>
</evidence>
<evidence type="ECO:0000313" key="5">
    <source>
        <dbReference type="EMBL" id="TWI81065.1"/>
    </source>
</evidence>
<dbReference type="InterPro" id="IPR043425">
    <property type="entry name" value="NusG-like"/>
</dbReference>
<dbReference type="AlphaFoldDB" id="A0A562SIF8"/>
<organism evidence="5 6">
    <name type="scientific">Chitinophaga japonensis</name>
    <name type="common">Flexibacter japonensis</name>
    <dbReference type="NCBI Taxonomy" id="104662"/>
    <lineage>
        <taxon>Bacteria</taxon>
        <taxon>Pseudomonadati</taxon>
        <taxon>Bacteroidota</taxon>
        <taxon>Chitinophagia</taxon>
        <taxon>Chitinophagales</taxon>
        <taxon>Chitinophagaceae</taxon>
        <taxon>Chitinophaga</taxon>
    </lineage>
</organism>
<dbReference type="EMBL" id="VLLG01000008">
    <property type="protein sequence ID" value="TWI81065.1"/>
    <property type="molecule type" value="Genomic_DNA"/>
</dbReference>
<keyword evidence="5" id="KW-0648">Protein biosynthesis</keyword>
<protein>
    <submittedName>
        <fullName evidence="5">Transcription elongation factor/antiterminator RfaH</fullName>
    </submittedName>
</protein>
<dbReference type="Gene3D" id="3.30.70.940">
    <property type="entry name" value="NusG, N-terminal domain"/>
    <property type="match status" value="1"/>
</dbReference>
<keyword evidence="2" id="KW-0805">Transcription regulation</keyword>
<dbReference type="SUPFAM" id="SSF82679">
    <property type="entry name" value="N-utilization substance G protein NusG, N-terminal domain"/>
    <property type="match status" value="1"/>
</dbReference>
<dbReference type="InterPro" id="IPR036735">
    <property type="entry name" value="NGN_dom_sf"/>
</dbReference>
<evidence type="ECO:0000259" key="4">
    <source>
        <dbReference type="Pfam" id="PF02357"/>
    </source>
</evidence>
<name>A0A562SIF8_CHIJA</name>
<dbReference type="GO" id="GO:0006354">
    <property type="term" value="P:DNA-templated transcription elongation"/>
    <property type="evidence" value="ECO:0007669"/>
    <property type="project" value="InterPro"/>
</dbReference>
<dbReference type="NCBIfam" id="NF033644">
    <property type="entry name" value="antiterm_UpxY"/>
    <property type="match status" value="1"/>
</dbReference>
<dbReference type="RefSeq" id="WP_145719723.1">
    <property type="nucleotide sequence ID" value="NZ_BAAAFY010000003.1"/>
</dbReference>
<keyword evidence="1" id="KW-0889">Transcription antitermination</keyword>
<keyword evidence="5" id="KW-0251">Elongation factor</keyword>
<accession>A0A562SIF8</accession>
<reference evidence="5 6" key="1">
    <citation type="journal article" date="2013" name="Stand. Genomic Sci.">
        <title>Genomic Encyclopedia of Type Strains, Phase I: The one thousand microbial genomes (KMG-I) project.</title>
        <authorList>
            <person name="Kyrpides N.C."/>
            <person name="Woyke T."/>
            <person name="Eisen J.A."/>
            <person name="Garrity G."/>
            <person name="Lilburn T.G."/>
            <person name="Beck B.J."/>
            <person name="Whitman W.B."/>
            <person name="Hugenholtz P."/>
            <person name="Klenk H.P."/>
        </authorList>
    </citation>
    <scope>NUCLEOTIDE SEQUENCE [LARGE SCALE GENOMIC DNA]</scope>
    <source>
        <strain evidence="5 6">DSM 13484</strain>
    </source>
</reference>
<dbReference type="Proteomes" id="UP000316778">
    <property type="component" value="Unassembled WGS sequence"/>
</dbReference>
<dbReference type="PANTHER" id="PTHR30265:SF4">
    <property type="entry name" value="KOW MOTIF FAMILY PROTEIN, EXPRESSED"/>
    <property type="match status" value="1"/>
</dbReference>
<keyword evidence="6" id="KW-1185">Reference proteome</keyword>
<dbReference type="InterPro" id="IPR008991">
    <property type="entry name" value="Translation_prot_SH3-like_sf"/>
</dbReference>
<dbReference type="GO" id="GO:0031564">
    <property type="term" value="P:transcription antitermination"/>
    <property type="evidence" value="ECO:0007669"/>
    <property type="project" value="UniProtKB-KW"/>
</dbReference>
<evidence type="ECO:0000256" key="3">
    <source>
        <dbReference type="ARBA" id="ARBA00023163"/>
    </source>
</evidence>
<gene>
    <name evidence="5" type="ORF">LX66_5674</name>
</gene>
<sequence>MAKFSVGWYLLYTRPRQEARVANELADKNVQVYLPYTKTRRRWSDRIKTIDMPLFPSYVFVRLNNLHEFFHGSSIEGTCDYVRFGNEVAKVSEAVIESVRLIERGAENVEVSDARFNPGERLTIQEGPLCGLTCEVVQHKGKDKLLVRVQMLQRSILADLPTHLLGKCS</sequence>
<proteinExistence type="predicted"/>